<accession>A0AB39YIQ8</accession>
<gene>
    <name evidence="4" type="ORF">ABQM86_14660</name>
</gene>
<dbReference type="Pfam" id="PF13460">
    <property type="entry name" value="NAD_binding_10"/>
    <property type="match status" value="1"/>
</dbReference>
<dbReference type="AlphaFoldDB" id="A0AB39YIQ8"/>
<dbReference type="Gene3D" id="3.40.50.720">
    <property type="entry name" value="NAD(P)-binding Rossmann-like Domain"/>
    <property type="match status" value="1"/>
</dbReference>
<evidence type="ECO:0000256" key="1">
    <source>
        <dbReference type="ARBA" id="ARBA00022531"/>
    </source>
</evidence>
<dbReference type="PANTHER" id="PTHR47128:SF2">
    <property type="entry name" value="PROTEIN HIGH CHLOROPHYLL FLUORESCENCE PHENOTYPE 244, CHLOROPLASTIC"/>
    <property type="match status" value="1"/>
</dbReference>
<dbReference type="InterPro" id="IPR036291">
    <property type="entry name" value="NAD(P)-bd_dom_sf"/>
</dbReference>
<protein>
    <submittedName>
        <fullName evidence="4">SDR family oxidoreductase</fullName>
    </submittedName>
</protein>
<keyword evidence="2" id="KW-0604">Photosystem II</keyword>
<evidence type="ECO:0000259" key="3">
    <source>
        <dbReference type="Pfam" id="PF13460"/>
    </source>
</evidence>
<dbReference type="PANTHER" id="PTHR47128">
    <property type="match status" value="1"/>
</dbReference>
<dbReference type="EMBL" id="CP165735">
    <property type="protein sequence ID" value="XDV70200.1"/>
    <property type="molecule type" value="Genomic_DNA"/>
</dbReference>
<sequence>MASICVAGGTGQVGREVVRLALDAGHEVTSLSRHVPPPGSEKRHDGATYVAGDVTTGEGLAGALEGVDVVIDCLEAQFGKAQREFADGGARLLASAHRAGVGRAVALSIINCDLSSYSYYVSKVGKERKYSASPLETVVVRATQFHGLVAMIFAAGAKVRLIPVFKRTRFQTISPVDVARALLDAAMESASPERHRLRTVGGPEVLTMRQMAESWKAVTGARGTIVEVPLPGAMGAFLRSGNNLIPGQKDGVETFVSWLEKRRESL</sequence>
<evidence type="ECO:0000256" key="2">
    <source>
        <dbReference type="ARBA" id="ARBA00023276"/>
    </source>
</evidence>
<proteinExistence type="predicted"/>
<dbReference type="GO" id="GO:0015979">
    <property type="term" value="P:photosynthesis"/>
    <property type="evidence" value="ECO:0007669"/>
    <property type="project" value="UniProtKB-KW"/>
</dbReference>
<reference evidence="4" key="1">
    <citation type="submission" date="2024-07" db="EMBL/GenBank/DDBJ databases">
        <authorList>
            <person name="Li J."/>
            <person name="Wei H."/>
            <person name="Ma J."/>
        </authorList>
    </citation>
    <scope>NUCLEOTIDE SEQUENCE</scope>
    <source>
        <strain evidence="4">AMU7</strain>
    </source>
</reference>
<dbReference type="InterPro" id="IPR044256">
    <property type="entry name" value="HCF244-like"/>
</dbReference>
<dbReference type="SUPFAM" id="SSF51735">
    <property type="entry name" value="NAD(P)-binding Rossmann-fold domains"/>
    <property type="match status" value="1"/>
</dbReference>
<name>A0AB39YIQ8_9MICC</name>
<evidence type="ECO:0000313" key="4">
    <source>
        <dbReference type="EMBL" id="XDV70200.1"/>
    </source>
</evidence>
<dbReference type="InterPro" id="IPR016040">
    <property type="entry name" value="NAD(P)-bd_dom"/>
</dbReference>
<organism evidence="4">
    <name type="scientific">Paenarthrobacter sp. AMU7</name>
    <dbReference type="NCBI Taxonomy" id="3162492"/>
    <lineage>
        <taxon>Bacteria</taxon>
        <taxon>Bacillati</taxon>
        <taxon>Actinomycetota</taxon>
        <taxon>Actinomycetes</taxon>
        <taxon>Micrococcales</taxon>
        <taxon>Micrococcaceae</taxon>
        <taxon>Paenarthrobacter</taxon>
    </lineage>
</organism>
<keyword evidence="1" id="KW-0602">Photosynthesis</keyword>
<dbReference type="RefSeq" id="WP_369744774.1">
    <property type="nucleotide sequence ID" value="NZ_CP165735.1"/>
</dbReference>
<feature type="domain" description="NAD(P)-binding" evidence="3">
    <location>
        <begin position="8"/>
        <end position="186"/>
    </location>
</feature>
<dbReference type="GO" id="GO:0009523">
    <property type="term" value="C:photosystem II"/>
    <property type="evidence" value="ECO:0007669"/>
    <property type="project" value="UniProtKB-KW"/>
</dbReference>